<feature type="domain" description="ZAD" evidence="13">
    <location>
        <begin position="5"/>
        <end position="75"/>
    </location>
</feature>
<feature type="binding site" evidence="11">
    <location>
        <position position="48"/>
    </location>
    <ligand>
        <name>Zn(2+)</name>
        <dbReference type="ChEBI" id="CHEBI:29105"/>
    </ligand>
</feature>
<accession>A0AAD7Y8Y4</accession>
<feature type="domain" description="C2H2-type" evidence="12">
    <location>
        <begin position="370"/>
        <end position="397"/>
    </location>
</feature>
<dbReference type="FunFam" id="3.30.160.60:FF:001119">
    <property type="entry name" value="zinc finger protein 408"/>
    <property type="match status" value="1"/>
</dbReference>
<keyword evidence="3" id="KW-0677">Repeat</keyword>
<feature type="binding site" evidence="11">
    <location>
        <position position="51"/>
    </location>
    <ligand>
        <name>Zn(2+)</name>
        <dbReference type="ChEBI" id="CHEBI:29105"/>
    </ligand>
</feature>
<organism evidence="14 15">
    <name type="scientific">Mythimna separata</name>
    <name type="common">Oriental armyworm</name>
    <name type="synonym">Pseudaletia separata</name>
    <dbReference type="NCBI Taxonomy" id="271217"/>
    <lineage>
        <taxon>Eukaryota</taxon>
        <taxon>Metazoa</taxon>
        <taxon>Ecdysozoa</taxon>
        <taxon>Arthropoda</taxon>
        <taxon>Hexapoda</taxon>
        <taxon>Insecta</taxon>
        <taxon>Pterygota</taxon>
        <taxon>Neoptera</taxon>
        <taxon>Endopterygota</taxon>
        <taxon>Lepidoptera</taxon>
        <taxon>Glossata</taxon>
        <taxon>Ditrysia</taxon>
        <taxon>Noctuoidea</taxon>
        <taxon>Noctuidae</taxon>
        <taxon>Noctuinae</taxon>
        <taxon>Hadenini</taxon>
        <taxon>Mythimna</taxon>
    </lineage>
</organism>
<keyword evidence="6" id="KW-0805">Transcription regulation</keyword>
<feature type="domain" description="C2H2-type" evidence="12">
    <location>
        <begin position="258"/>
        <end position="285"/>
    </location>
</feature>
<feature type="domain" description="C2H2-type" evidence="12">
    <location>
        <begin position="314"/>
        <end position="341"/>
    </location>
</feature>
<feature type="domain" description="C2H2-type" evidence="12">
    <location>
        <begin position="286"/>
        <end position="313"/>
    </location>
</feature>
<evidence type="ECO:0000313" key="14">
    <source>
        <dbReference type="EMBL" id="KAJ8706893.1"/>
    </source>
</evidence>
<dbReference type="InterPro" id="IPR036236">
    <property type="entry name" value="Znf_C2H2_sf"/>
</dbReference>
<reference evidence="14" key="1">
    <citation type="submission" date="2023-03" db="EMBL/GenBank/DDBJ databases">
        <title>Chromosome-level genomes of two armyworms, Mythimna separata and Mythimna loreyi, provide insights into the biosynthesis and reception of sex pheromones.</title>
        <authorList>
            <person name="Zhao H."/>
        </authorList>
    </citation>
    <scope>NUCLEOTIDE SEQUENCE</scope>
    <source>
        <strain evidence="14">BeijingLab</strain>
        <tissue evidence="14">Pupa</tissue>
    </source>
</reference>
<keyword evidence="8" id="KW-0804">Transcription</keyword>
<feature type="domain" description="C2H2-type" evidence="12">
    <location>
        <begin position="230"/>
        <end position="257"/>
    </location>
</feature>
<keyword evidence="7" id="KW-0238">DNA-binding</keyword>
<sequence length="431" mass="50190">MEKLPMCRLCLAENVRMYVVVNKDLHELYERLTDNPFVTEDRRPMLVCFLCFAKLKQCCQLQRKCLEAEELFAQMMNEPNSSVNRGHLKFFSGLTVTPVENISIVDVSHIESIAVTEELPAVCERLDDVVEPKVEHFKYGAAAVKKRKQHTRGKKLEDVITEIQKKNEESDSKVTQNTPSDSELLPNIQELTNTTSQVNINVNLDTNSHSNIKKCNVTKRIRRHTGEKPYKCEECQRCFSQKGVLTKHIRTHTGEPPFKCEECQLCFNQKVHLANHIRAHSGIKPFKCEECQRCFSQKVHLTRHIRTHTGEKPYKCEECQLCFSLKTTLLSHIRTHTGEKPFKCEECHLCFSQRTTLLRHIRTHTGEKPFKCEECQLCFRCKQQLTRHIGTHTDEKPYKCEECQYSFSHKSTYTKHIRHKHAGANVRYPPF</sequence>
<keyword evidence="15" id="KW-1185">Reference proteome</keyword>
<dbReference type="Pfam" id="PF07776">
    <property type="entry name" value="zf-AD"/>
    <property type="match status" value="1"/>
</dbReference>
<feature type="binding site" evidence="11">
    <location>
        <position position="10"/>
    </location>
    <ligand>
        <name>Zn(2+)</name>
        <dbReference type="ChEBI" id="CHEBI:29105"/>
    </ligand>
</feature>
<dbReference type="FunFam" id="3.30.160.60:FF:001949">
    <property type="entry name" value="zinc finger protein 62 homolog isoform X2"/>
    <property type="match status" value="1"/>
</dbReference>
<evidence type="ECO:0000256" key="7">
    <source>
        <dbReference type="ARBA" id="ARBA00023125"/>
    </source>
</evidence>
<feature type="domain" description="C2H2-type" evidence="12">
    <location>
        <begin position="398"/>
        <end position="426"/>
    </location>
</feature>
<evidence type="ECO:0000256" key="2">
    <source>
        <dbReference type="ARBA" id="ARBA00022723"/>
    </source>
</evidence>
<protein>
    <submittedName>
        <fullName evidence="14">Uncharacterized protein</fullName>
    </submittedName>
</protein>
<dbReference type="PANTHER" id="PTHR24390">
    <property type="entry name" value="ZINC FINGER PROTEIN"/>
    <property type="match status" value="1"/>
</dbReference>
<dbReference type="GO" id="GO:0008270">
    <property type="term" value="F:zinc ion binding"/>
    <property type="evidence" value="ECO:0007669"/>
    <property type="project" value="UniProtKB-UniRule"/>
</dbReference>
<dbReference type="GO" id="GO:0006357">
    <property type="term" value="P:regulation of transcription by RNA polymerase II"/>
    <property type="evidence" value="ECO:0007669"/>
    <property type="project" value="TreeGrafter"/>
</dbReference>
<comment type="caution">
    <text evidence="14">The sequence shown here is derived from an EMBL/GenBank/DDBJ whole genome shotgun (WGS) entry which is preliminary data.</text>
</comment>
<comment type="subcellular location">
    <subcellularLocation>
        <location evidence="1">Nucleus</location>
    </subcellularLocation>
</comment>
<evidence type="ECO:0000256" key="3">
    <source>
        <dbReference type="ARBA" id="ARBA00022737"/>
    </source>
</evidence>
<dbReference type="SMART" id="SM00868">
    <property type="entry name" value="zf-AD"/>
    <property type="match status" value="1"/>
</dbReference>
<proteinExistence type="predicted"/>
<keyword evidence="2 11" id="KW-0479">Metal-binding</keyword>
<gene>
    <name evidence="14" type="ORF">PYW07_012971</name>
</gene>
<dbReference type="GO" id="GO:0000978">
    <property type="term" value="F:RNA polymerase II cis-regulatory region sequence-specific DNA binding"/>
    <property type="evidence" value="ECO:0007669"/>
    <property type="project" value="TreeGrafter"/>
</dbReference>
<dbReference type="PROSITE" id="PS50157">
    <property type="entry name" value="ZINC_FINGER_C2H2_2"/>
    <property type="match status" value="7"/>
</dbReference>
<evidence type="ECO:0000256" key="10">
    <source>
        <dbReference type="PROSITE-ProRule" id="PRU00042"/>
    </source>
</evidence>
<dbReference type="FunFam" id="3.30.160.60:FF:000733">
    <property type="entry name" value="Zinc finger protein 236 variant"/>
    <property type="match status" value="1"/>
</dbReference>
<evidence type="ECO:0000256" key="1">
    <source>
        <dbReference type="ARBA" id="ARBA00004123"/>
    </source>
</evidence>
<dbReference type="InterPro" id="IPR012934">
    <property type="entry name" value="Znf_AD"/>
</dbReference>
<evidence type="ECO:0000259" key="12">
    <source>
        <dbReference type="PROSITE" id="PS50157"/>
    </source>
</evidence>
<feature type="domain" description="C2H2-type" evidence="12">
    <location>
        <begin position="342"/>
        <end position="369"/>
    </location>
</feature>
<evidence type="ECO:0000256" key="9">
    <source>
        <dbReference type="ARBA" id="ARBA00023242"/>
    </source>
</evidence>
<dbReference type="Proteomes" id="UP001231518">
    <property type="component" value="Chromosome 30"/>
</dbReference>
<dbReference type="AlphaFoldDB" id="A0AAD7Y8Y4"/>
<keyword evidence="5 11" id="KW-0862">Zinc</keyword>
<dbReference type="FunFam" id="3.30.160.60:FF:002343">
    <property type="entry name" value="Zinc finger protein 33A"/>
    <property type="match status" value="2"/>
</dbReference>
<dbReference type="FunFam" id="3.30.160.60:FF:000624">
    <property type="entry name" value="zinc finger protein 697"/>
    <property type="match status" value="1"/>
</dbReference>
<dbReference type="GO" id="GO:0003700">
    <property type="term" value="F:DNA-binding transcription factor activity"/>
    <property type="evidence" value="ECO:0007669"/>
    <property type="project" value="TreeGrafter"/>
</dbReference>
<dbReference type="FunFam" id="3.30.160.60:FF:001967">
    <property type="entry name" value="Ras-responsive element-binding protein"/>
    <property type="match status" value="1"/>
</dbReference>
<feature type="binding site" evidence="11">
    <location>
        <position position="7"/>
    </location>
    <ligand>
        <name>Zn(2+)</name>
        <dbReference type="ChEBI" id="CHEBI:29105"/>
    </ligand>
</feature>
<evidence type="ECO:0000256" key="5">
    <source>
        <dbReference type="ARBA" id="ARBA00022833"/>
    </source>
</evidence>
<dbReference type="SUPFAM" id="SSF57667">
    <property type="entry name" value="beta-beta-alpha zinc fingers"/>
    <property type="match status" value="4"/>
</dbReference>
<evidence type="ECO:0000256" key="8">
    <source>
        <dbReference type="ARBA" id="ARBA00023163"/>
    </source>
</evidence>
<dbReference type="PROSITE" id="PS00028">
    <property type="entry name" value="ZINC_FINGER_C2H2_1"/>
    <property type="match status" value="7"/>
</dbReference>
<dbReference type="PROSITE" id="PS51915">
    <property type="entry name" value="ZAD"/>
    <property type="match status" value="1"/>
</dbReference>
<evidence type="ECO:0000256" key="4">
    <source>
        <dbReference type="ARBA" id="ARBA00022771"/>
    </source>
</evidence>
<dbReference type="PANTHER" id="PTHR24390:SF159">
    <property type="entry name" value="GROWTH FACTOR INDEPENDENT 1 TRANSCRIPTIONAL REPRESSOR"/>
    <property type="match status" value="1"/>
</dbReference>
<dbReference type="SMART" id="SM00355">
    <property type="entry name" value="ZnF_C2H2"/>
    <property type="match status" value="7"/>
</dbReference>
<keyword evidence="9" id="KW-0539">Nucleus</keyword>
<evidence type="ECO:0000313" key="15">
    <source>
        <dbReference type="Proteomes" id="UP001231518"/>
    </source>
</evidence>
<dbReference type="SUPFAM" id="SSF57716">
    <property type="entry name" value="Glucocorticoid receptor-like (DNA-binding domain)"/>
    <property type="match status" value="1"/>
</dbReference>
<evidence type="ECO:0000256" key="11">
    <source>
        <dbReference type="PROSITE-ProRule" id="PRU01263"/>
    </source>
</evidence>
<evidence type="ECO:0000256" key="6">
    <source>
        <dbReference type="ARBA" id="ARBA00023015"/>
    </source>
</evidence>
<dbReference type="Gene3D" id="3.30.160.60">
    <property type="entry name" value="Classic Zinc Finger"/>
    <property type="match status" value="7"/>
</dbReference>
<evidence type="ECO:0000259" key="13">
    <source>
        <dbReference type="PROSITE" id="PS51915"/>
    </source>
</evidence>
<dbReference type="EMBL" id="JARGEI010000028">
    <property type="protein sequence ID" value="KAJ8706893.1"/>
    <property type="molecule type" value="Genomic_DNA"/>
</dbReference>
<dbReference type="Pfam" id="PF00096">
    <property type="entry name" value="zf-C2H2"/>
    <property type="match status" value="6"/>
</dbReference>
<dbReference type="GO" id="GO:0005634">
    <property type="term" value="C:nucleus"/>
    <property type="evidence" value="ECO:0007669"/>
    <property type="project" value="UniProtKB-SubCell"/>
</dbReference>
<name>A0AAD7Y8Y4_MYTSE</name>
<dbReference type="InterPro" id="IPR013087">
    <property type="entry name" value="Znf_C2H2_type"/>
</dbReference>
<keyword evidence="4 10" id="KW-0863">Zinc-finger</keyword>